<dbReference type="Proteomes" id="UP000887580">
    <property type="component" value="Unplaced"/>
</dbReference>
<dbReference type="WBParaSite" id="PS1159_v2.g10283.t1">
    <property type="protein sequence ID" value="PS1159_v2.g10283.t1"/>
    <property type="gene ID" value="PS1159_v2.g10283"/>
</dbReference>
<proteinExistence type="predicted"/>
<accession>A0AC35ERZ3</accession>
<protein>
    <submittedName>
        <fullName evidence="2">Glucuronosyltransferase</fullName>
    </submittedName>
</protein>
<evidence type="ECO:0000313" key="1">
    <source>
        <dbReference type="Proteomes" id="UP000887580"/>
    </source>
</evidence>
<name>A0AC35ERZ3_9BILA</name>
<organism evidence="1 2">
    <name type="scientific">Panagrolaimus sp. PS1159</name>
    <dbReference type="NCBI Taxonomy" id="55785"/>
    <lineage>
        <taxon>Eukaryota</taxon>
        <taxon>Metazoa</taxon>
        <taxon>Ecdysozoa</taxon>
        <taxon>Nematoda</taxon>
        <taxon>Chromadorea</taxon>
        <taxon>Rhabditida</taxon>
        <taxon>Tylenchina</taxon>
        <taxon>Panagrolaimomorpha</taxon>
        <taxon>Panagrolaimoidea</taxon>
        <taxon>Panagrolaimidae</taxon>
        <taxon>Panagrolaimus</taxon>
    </lineage>
</organism>
<reference evidence="2" key="1">
    <citation type="submission" date="2022-11" db="UniProtKB">
        <authorList>
            <consortium name="WormBaseParasite"/>
        </authorList>
    </citation>
    <scope>IDENTIFICATION</scope>
</reference>
<sequence length="110" mass="12629">MLTNSSYQKQSKRMQKLVSTKPMNATQRLLSYTKFIRDNDGILPELSIVGSRLNLIVYYNIDVIMVVFTVAIIIPLVILAATIYFFRQYLNKPKENRQKRGGSIIDKKSG</sequence>
<evidence type="ECO:0000313" key="2">
    <source>
        <dbReference type="WBParaSite" id="PS1159_v2.g10283.t1"/>
    </source>
</evidence>